<dbReference type="EMBL" id="LSBA01000001">
    <property type="protein sequence ID" value="KXZ23343.1"/>
    <property type="molecule type" value="Genomic_DNA"/>
</dbReference>
<sequence>MIKSWKPQELTISYHQFTIFQRDSEPPVIDWTDEAIEKGYAEADGAVSFEAQRNTKVFIVLRLNCSEPVHSYEKKVTVPFEAVKEGIEIESIMSKRIFFDLPKGQYILTCYSVPAESSDLHADTYIIDAASK</sequence>
<dbReference type="RefSeq" id="WP_061519953.1">
    <property type="nucleotide sequence ID" value="NZ_JAJJBV010000039.1"/>
</dbReference>
<dbReference type="STRING" id="1793963.AXI58_00025"/>
<dbReference type="OrthoDB" id="9182344at2"/>
<dbReference type="Proteomes" id="UP000075430">
    <property type="component" value="Unassembled WGS sequence"/>
</dbReference>
<proteinExistence type="predicted"/>
<comment type="caution">
    <text evidence="1">The sequence shown here is derived from an EMBL/GenBank/DDBJ whole genome shotgun (WGS) entry which is preliminary data.</text>
</comment>
<reference evidence="2" key="1">
    <citation type="submission" date="2016-02" db="EMBL/GenBank/DDBJ databases">
        <authorList>
            <person name="Dunlap C."/>
        </authorList>
    </citation>
    <scope>NUCLEOTIDE SEQUENCE [LARGE SCALE GENOMIC DNA]</scope>
    <source>
        <strain evidence="2">NRRL B-41092</strain>
    </source>
</reference>
<evidence type="ECO:0000313" key="1">
    <source>
        <dbReference type="EMBL" id="KXZ23343.1"/>
    </source>
</evidence>
<protein>
    <submittedName>
        <fullName evidence="1">Peptidase S24</fullName>
    </submittedName>
</protein>
<keyword evidence="2" id="KW-1185">Reference proteome</keyword>
<dbReference type="Gene3D" id="2.60.34.30">
    <property type="entry name" value="Competence, DNA-entry nuclease inhibitor, ComJ"/>
    <property type="match status" value="1"/>
</dbReference>
<organism evidence="1 2">
    <name type="scientific">Bacillus nakamurai</name>
    <dbReference type="NCBI Taxonomy" id="1793963"/>
    <lineage>
        <taxon>Bacteria</taxon>
        <taxon>Bacillati</taxon>
        <taxon>Bacillota</taxon>
        <taxon>Bacilli</taxon>
        <taxon>Bacillales</taxon>
        <taxon>Bacillaceae</taxon>
        <taxon>Bacillus</taxon>
    </lineage>
</organism>
<dbReference type="AlphaFoldDB" id="A0A150FC53"/>
<dbReference type="InterPro" id="IPR038691">
    <property type="entry name" value="ComJ_sf"/>
</dbReference>
<accession>A0A150FC53</accession>
<evidence type="ECO:0000313" key="2">
    <source>
        <dbReference type="Proteomes" id="UP000075430"/>
    </source>
</evidence>
<dbReference type="InterPro" id="IPR020354">
    <property type="entry name" value="Competence_nuclease_inhibitor"/>
</dbReference>
<dbReference type="Pfam" id="PF11033">
    <property type="entry name" value="ComJ"/>
    <property type="match status" value="1"/>
</dbReference>
<name>A0A150FC53_9BACI</name>
<gene>
    <name evidence="1" type="ORF">AXI58_00025</name>
</gene>